<keyword evidence="1" id="KW-0812">Transmembrane</keyword>
<evidence type="ECO:0000313" key="2">
    <source>
        <dbReference type="EMBL" id="MDE4908778.1"/>
    </source>
</evidence>
<comment type="caution">
    <text evidence="2">The sequence shown here is derived from an EMBL/GenBank/DDBJ whole genome shotgun (WGS) entry which is preliminary data.</text>
</comment>
<organism evidence="2 3">
    <name type="scientific">Methanogenium marinum</name>
    <dbReference type="NCBI Taxonomy" id="348610"/>
    <lineage>
        <taxon>Archaea</taxon>
        <taxon>Methanobacteriati</taxon>
        <taxon>Methanobacteriota</taxon>
        <taxon>Stenosarchaea group</taxon>
        <taxon>Methanomicrobia</taxon>
        <taxon>Methanomicrobiales</taxon>
        <taxon>Methanomicrobiaceae</taxon>
        <taxon>Methanogenium</taxon>
    </lineage>
</organism>
<feature type="transmembrane region" description="Helical" evidence="1">
    <location>
        <begin position="160"/>
        <end position="180"/>
    </location>
</feature>
<feature type="transmembrane region" description="Helical" evidence="1">
    <location>
        <begin position="118"/>
        <end position="139"/>
    </location>
</feature>
<evidence type="ECO:0000256" key="1">
    <source>
        <dbReference type="SAM" id="Phobius"/>
    </source>
</evidence>
<dbReference type="Proteomes" id="UP001143747">
    <property type="component" value="Unassembled WGS sequence"/>
</dbReference>
<protein>
    <submittedName>
        <fullName evidence="2">YeeE/YedE family protein</fullName>
    </submittedName>
</protein>
<reference evidence="2" key="1">
    <citation type="submission" date="2022-01" db="EMBL/GenBank/DDBJ databases">
        <title>Draft genome of Methanogenium marinum DSM 15558.</title>
        <authorList>
            <person name="Chen S.-C."/>
            <person name="You Y.-T."/>
        </authorList>
    </citation>
    <scope>NUCLEOTIDE SEQUENCE</scope>
    <source>
        <strain evidence="2">DSM 15558</strain>
    </source>
</reference>
<name>A0A9Q4KQP7_9EURY</name>
<dbReference type="EMBL" id="JAKELO010000002">
    <property type="protein sequence ID" value="MDE4908778.1"/>
    <property type="molecule type" value="Genomic_DNA"/>
</dbReference>
<feature type="transmembrane region" description="Helical" evidence="1">
    <location>
        <begin position="79"/>
        <end position="98"/>
    </location>
</feature>
<keyword evidence="3" id="KW-1185">Reference proteome</keyword>
<evidence type="ECO:0000313" key="3">
    <source>
        <dbReference type="Proteomes" id="UP001143747"/>
    </source>
</evidence>
<gene>
    <name evidence="2" type="ORF">L0665_09180</name>
</gene>
<feature type="transmembrane region" description="Helical" evidence="1">
    <location>
        <begin position="12"/>
        <end position="29"/>
    </location>
</feature>
<keyword evidence="1" id="KW-0472">Membrane</keyword>
<sequence length="185" mass="19573">MFEHLHENNRLQLLIGFFIGICFGGLLYISGVTEYNVILGQLLLTDFTVIKVMLAAVVVGMIGIYAMKSKGMVELHPKPGSIGSTVIGGIIFGMGFAILGYCPGTVAGAVGHGSLDALFGGVTGILIGAGIFAAAYPVLNEKVLSKGTFPSMTIPDYLKINPWYIVIPLCIMIVVLLAGLEYFGL</sequence>
<dbReference type="Pfam" id="PF04143">
    <property type="entry name" value="Sulf_transp"/>
    <property type="match status" value="1"/>
</dbReference>
<proteinExistence type="predicted"/>
<keyword evidence="1" id="KW-1133">Transmembrane helix</keyword>
<feature type="transmembrane region" description="Helical" evidence="1">
    <location>
        <begin position="49"/>
        <end position="67"/>
    </location>
</feature>
<accession>A0A9Q4KQP7</accession>
<dbReference type="InterPro" id="IPR007272">
    <property type="entry name" value="Sulf_transp_TsuA/YedE"/>
</dbReference>
<dbReference type="AlphaFoldDB" id="A0A9Q4KQP7"/>